<keyword evidence="5 8" id="KW-0663">Pyridoxal phosphate</keyword>
<dbReference type="GO" id="GO:0019464">
    <property type="term" value="P:glycine decarboxylation via glycine cleavage system"/>
    <property type="evidence" value="ECO:0007669"/>
    <property type="project" value="UniProtKB-UniRule"/>
</dbReference>
<sequence>MNGTGGVGRGGGANRNGGANGAGGRSATRQSVTVPASQPAQTPQPTRTQPRRAELTPARPRTGAAAAPAPARQPAPAATARRAGPPPTETLTFADRHVGPDADERRKMLDGLGHASLDALVTTAVPEVIRDDTLELPSAASEPEVLAELRRLGSRNRPVPSMIGLGYHPAVLPGVIQRNVLENPAWYTAYTPYQPEISQGRLEALLNFQTMIADLTGLATAGASLLDESTAAAEAMQLARRAAKKPDTRFVVDTGTLPQTIAVLRTRARALGIDVVVMDLSAGIPEHLAESAFGVLLAYPAADGALRDPRAVIEQAHGHGIVVAVAVDPLALTLLAAPGEFGADIAVGSAQRFGLGLGFGGPHAGFIAVRAGLERSLPGRLVGVSVDADGEPAYRLALQTREQHIRREKATSNICTAQVLPAVLASMYAVYHGPRGLAGIAERVHGHAVRLAAGLRAGGVRVVHDHFFDTVLAQVPSRAAETVAAALTGGLNLRLVDADHVGISCSETTLDADLHAVWAAFGVPPLPSPSVVALPARKATAAGAATAGGAIPGIATIGARADAGGGGPAIPAELVRASPYLEHPVFHLYRSETAMLRYLRRLADKDLALDRGMIPLGSCTMKLNATTEMAAVTWPDFADIHPFAPLDQAAGYLELIRDLEKWLVAITGYAAVSLQPNAGSQGELAGLLAIRAYHRDHAVEGRPVRDVCLIPSSAHGTNAASAVMAGMRVVVVACDSDGNVDLEDLAAKASAYSDRLAALMVTYPSTHGVYEEGIGRACDLVHSCGGLVYVDGANLNALVGLARPGTFGADVSHLNLHKTFCIPHGGGGPGVGPVAVVERLAPYLPNHPLRPEAGPATGIGPIAGAPWGSAGILMIPWAYIRLMGAAGLRRATSVAVLNANYIAWRLSSHYPVLYTGRDGLVAHECILDLRPLTKRTGVTVDDVAKRLIDYGFHAPTMSFPVPGTLMVEPTESEDLTEIERFCRAMIAIRREADLVGAGTWPATDNPLRNAPHTASMLVADEWEHPYSRTVAAYPVASLRESKYWPPVRRIDGAYGDRNPVCTCPPVTTYIDQDEDIAFADDAPAAPHIVGVPADARG</sequence>
<dbReference type="STRING" id="656024.FsymDg_0696"/>
<dbReference type="FunFam" id="3.40.640.10:FF:000005">
    <property type="entry name" value="Glycine dehydrogenase (decarboxylating), mitochondrial"/>
    <property type="match status" value="1"/>
</dbReference>
<dbReference type="AlphaFoldDB" id="F8AVC6"/>
<comment type="function">
    <text evidence="2 8">The glycine cleavage system catalyzes the degradation of glycine. The P protein binds the alpha-amino group of glycine through its pyridoxal phosphate cofactor; CO(2) is released and the remaining methylamine moiety is then transferred to the lipoamide cofactor of the H protein.</text>
</comment>
<dbReference type="Gene3D" id="3.40.640.10">
    <property type="entry name" value="Type I PLP-dependent aspartate aminotransferase-like (Major domain)"/>
    <property type="match status" value="2"/>
</dbReference>
<dbReference type="GO" id="GO:0016594">
    <property type="term" value="F:glycine binding"/>
    <property type="evidence" value="ECO:0007669"/>
    <property type="project" value="TreeGrafter"/>
</dbReference>
<dbReference type="eggNOG" id="COG1003">
    <property type="taxonomic scope" value="Bacteria"/>
</dbReference>
<dbReference type="SUPFAM" id="SSF53383">
    <property type="entry name" value="PLP-dependent transferases"/>
    <property type="match status" value="2"/>
</dbReference>
<feature type="domain" description="Glycine dehydrogenase C-terminal" evidence="12">
    <location>
        <begin position="891"/>
        <end position="1012"/>
    </location>
</feature>
<proteinExistence type="inferred from homology"/>
<dbReference type="InterPro" id="IPR015422">
    <property type="entry name" value="PyrdxlP-dep_Trfase_small"/>
</dbReference>
<dbReference type="PANTHER" id="PTHR11773">
    <property type="entry name" value="GLYCINE DEHYDROGENASE, DECARBOXYLATING"/>
    <property type="match status" value="1"/>
</dbReference>
<evidence type="ECO:0000256" key="4">
    <source>
        <dbReference type="ARBA" id="ARBA00011690"/>
    </source>
</evidence>
<dbReference type="InterPro" id="IPR015421">
    <property type="entry name" value="PyrdxlP-dep_Trfase_major"/>
</dbReference>
<evidence type="ECO:0000256" key="2">
    <source>
        <dbReference type="ARBA" id="ARBA00003788"/>
    </source>
</evidence>
<dbReference type="GO" id="GO:0030170">
    <property type="term" value="F:pyridoxal phosphate binding"/>
    <property type="evidence" value="ECO:0007669"/>
    <property type="project" value="TreeGrafter"/>
</dbReference>
<reference evidence="13 14" key="1">
    <citation type="submission" date="2011-05" db="EMBL/GenBank/DDBJ databases">
        <title>Complete sequence of chromosome of Frankia symbiont of Datisca glomerata.</title>
        <authorList>
            <consortium name="US DOE Joint Genome Institute"/>
            <person name="Lucas S."/>
            <person name="Han J."/>
            <person name="Lapidus A."/>
            <person name="Cheng J.-F."/>
            <person name="Goodwin L."/>
            <person name="Pitluck S."/>
            <person name="Peters L."/>
            <person name="Mikhailova N."/>
            <person name="Chertkov O."/>
            <person name="Teshima H."/>
            <person name="Han C."/>
            <person name="Tapia R."/>
            <person name="Land M."/>
            <person name="Hauser L."/>
            <person name="Kyrpides N."/>
            <person name="Ivanova N."/>
            <person name="Pagani I."/>
            <person name="Berry A."/>
            <person name="Pawlowski K."/>
            <person name="Persson T."/>
            <person name="Vanden Heuvel B."/>
            <person name="Benson D."/>
            <person name="Woyke T."/>
        </authorList>
    </citation>
    <scope>NUCLEOTIDE SEQUENCE [LARGE SCALE GENOMIC DNA]</scope>
    <source>
        <strain evidence="14">4085684</strain>
    </source>
</reference>
<dbReference type="Proteomes" id="UP000001549">
    <property type="component" value="Chromosome"/>
</dbReference>
<dbReference type="InterPro" id="IPR015424">
    <property type="entry name" value="PyrdxlP-dep_Trfase"/>
</dbReference>
<accession>F8AVC6</accession>
<dbReference type="GO" id="GO:0005829">
    <property type="term" value="C:cytosol"/>
    <property type="evidence" value="ECO:0007669"/>
    <property type="project" value="TreeGrafter"/>
</dbReference>
<dbReference type="HOGENOM" id="CLU_004620_3_2_11"/>
<dbReference type="CDD" id="cd00613">
    <property type="entry name" value="GDC-P"/>
    <property type="match status" value="2"/>
</dbReference>
<dbReference type="Pfam" id="PF21478">
    <property type="entry name" value="GcvP2_C"/>
    <property type="match status" value="1"/>
</dbReference>
<dbReference type="PANTHER" id="PTHR11773:SF1">
    <property type="entry name" value="GLYCINE DEHYDROGENASE (DECARBOXYLATING), MITOCHONDRIAL"/>
    <property type="match status" value="1"/>
</dbReference>
<feature type="modified residue" description="N6-(pyridoxal phosphate)lysine" evidence="8 9">
    <location>
        <position position="818"/>
    </location>
</feature>
<evidence type="ECO:0000256" key="10">
    <source>
        <dbReference type="SAM" id="MobiDB-lite"/>
    </source>
</evidence>
<evidence type="ECO:0000256" key="8">
    <source>
        <dbReference type="HAMAP-Rule" id="MF_00711"/>
    </source>
</evidence>
<gene>
    <name evidence="8" type="primary">gcvP</name>
    <name evidence="13" type="ordered locus">FsymDg_0696</name>
</gene>
<comment type="cofactor">
    <cofactor evidence="1 8 9">
        <name>pyridoxal 5'-phosphate</name>
        <dbReference type="ChEBI" id="CHEBI:597326"/>
    </cofactor>
</comment>
<dbReference type="InterPro" id="IPR049316">
    <property type="entry name" value="GDC-P_C"/>
</dbReference>
<dbReference type="NCBIfam" id="NF003346">
    <property type="entry name" value="PRK04366.1"/>
    <property type="match status" value="1"/>
</dbReference>
<dbReference type="RefSeq" id="WP_013872201.1">
    <property type="nucleotide sequence ID" value="NC_015656.1"/>
</dbReference>
<dbReference type="InterPro" id="IPR003437">
    <property type="entry name" value="GcvP"/>
</dbReference>
<feature type="region of interest" description="Disordered" evidence="10">
    <location>
        <begin position="1"/>
        <end position="99"/>
    </location>
</feature>
<evidence type="ECO:0000256" key="6">
    <source>
        <dbReference type="ARBA" id="ARBA00023002"/>
    </source>
</evidence>
<evidence type="ECO:0000256" key="3">
    <source>
        <dbReference type="ARBA" id="ARBA00010756"/>
    </source>
</evidence>
<evidence type="ECO:0000259" key="11">
    <source>
        <dbReference type="Pfam" id="PF02347"/>
    </source>
</evidence>
<evidence type="ECO:0000256" key="5">
    <source>
        <dbReference type="ARBA" id="ARBA00022898"/>
    </source>
</evidence>
<comment type="subunit">
    <text evidence="4 8">The glycine cleavage system is composed of four proteins: P, T, L and H.</text>
</comment>
<comment type="catalytic activity">
    <reaction evidence="7 8">
        <text>N(6)-[(R)-lipoyl]-L-lysyl-[glycine-cleavage complex H protein] + glycine + H(+) = N(6)-[(R)-S(8)-aminomethyldihydrolipoyl]-L-lysyl-[glycine-cleavage complex H protein] + CO2</text>
        <dbReference type="Rhea" id="RHEA:24304"/>
        <dbReference type="Rhea" id="RHEA-COMP:10494"/>
        <dbReference type="Rhea" id="RHEA-COMP:10495"/>
        <dbReference type="ChEBI" id="CHEBI:15378"/>
        <dbReference type="ChEBI" id="CHEBI:16526"/>
        <dbReference type="ChEBI" id="CHEBI:57305"/>
        <dbReference type="ChEBI" id="CHEBI:83099"/>
        <dbReference type="ChEBI" id="CHEBI:83143"/>
        <dbReference type="EC" id="1.4.4.2"/>
    </reaction>
</comment>
<evidence type="ECO:0000313" key="13">
    <source>
        <dbReference type="EMBL" id="AEH08219.1"/>
    </source>
</evidence>
<feature type="compositionally biased region" description="Low complexity" evidence="10">
    <location>
        <begin position="25"/>
        <end position="48"/>
    </location>
</feature>
<dbReference type="GO" id="GO:0004375">
    <property type="term" value="F:glycine dehydrogenase (decarboxylating) activity"/>
    <property type="evidence" value="ECO:0007669"/>
    <property type="project" value="UniProtKB-EC"/>
</dbReference>
<feature type="domain" description="Glycine cleavage system P-protein N-terminal" evidence="11">
    <location>
        <begin position="570"/>
        <end position="845"/>
    </location>
</feature>
<evidence type="ECO:0000256" key="1">
    <source>
        <dbReference type="ARBA" id="ARBA00001933"/>
    </source>
</evidence>
<feature type="compositionally biased region" description="Gly residues" evidence="10">
    <location>
        <begin position="1"/>
        <end position="24"/>
    </location>
</feature>
<dbReference type="EC" id="1.4.4.2" evidence="8"/>
<evidence type="ECO:0000259" key="12">
    <source>
        <dbReference type="Pfam" id="PF21478"/>
    </source>
</evidence>
<keyword evidence="14" id="KW-1185">Reference proteome</keyword>
<evidence type="ECO:0000313" key="14">
    <source>
        <dbReference type="Proteomes" id="UP000001549"/>
    </source>
</evidence>
<dbReference type="KEGG" id="fsy:FsymDg_0696"/>
<name>F8AVC6_9ACTN</name>
<evidence type="ECO:0000256" key="7">
    <source>
        <dbReference type="ARBA" id="ARBA00049026"/>
    </source>
</evidence>
<dbReference type="eggNOG" id="COG0403">
    <property type="taxonomic scope" value="Bacteria"/>
</dbReference>
<dbReference type="FunFam" id="3.40.640.10:FF:000007">
    <property type="entry name" value="glycine dehydrogenase (Decarboxylating), mitochondrial"/>
    <property type="match status" value="1"/>
</dbReference>
<feature type="compositionally biased region" description="Low complexity" evidence="10">
    <location>
        <begin position="56"/>
        <end position="83"/>
    </location>
</feature>
<dbReference type="InterPro" id="IPR020581">
    <property type="entry name" value="GDC_P"/>
</dbReference>
<dbReference type="InterPro" id="IPR049315">
    <property type="entry name" value="GDC-P_N"/>
</dbReference>
<organism evidence="13 14">
    <name type="scientific">Candidatus Protofrankia datiscae</name>
    <dbReference type="NCBI Taxonomy" id="2716812"/>
    <lineage>
        <taxon>Bacteria</taxon>
        <taxon>Bacillati</taxon>
        <taxon>Actinomycetota</taxon>
        <taxon>Actinomycetes</taxon>
        <taxon>Frankiales</taxon>
        <taxon>Frankiaceae</taxon>
        <taxon>Protofrankia</taxon>
    </lineage>
</organism>
<feature type="domain" description="Glycine cleavage system P-protein N-terminal" evidence="11">
    <location>
        <begin position="95"/>
        <end position="521"/>
    </location>
</feature>
<keyword evidence="6 8" id="KW-0560">Oxidoreductase</keyword>
<dbReference type="EMBL" id="CP002801">
    <property type="protein sequence ID" value="AEH08219.1"/>
    <property type="molecule type" value="Genomic_DNA"/>
</dbReference>
<dbReference type="Gene3D" id="3.90.1150.10">
    <property type="entry name" value="Aspartate Aminotransferase, domain 1"/>
    <property type="match status" value="2"/>
</dbReference>
<protein>
    <recommendedName>
        <fullName evidence="8">Glycine dehydrogenase (decarboxylating)</fullName>
        <ecNumber evidence="8">1.4.4.2</ecNumber>
    </recommendedName>
    <alternativeName>
        <fullName evidence="8">Glycine cleavage system P-protein</fullName>
    </alternativeName>
    <alternativeName>
        <fullName evidence="8">Glycine decarboxylase</fullName>
    </alternativeName>
    <alternativeName>
        <fullName evidence="8">Glycine dehydrogenase (aminomethyl-transferring)</fullName>
    </alternativeName>
</protein>
<dbReference type="GO" id="GO:0005960">
    <property type="term" value="C:glycine cleavage complex"/>
    <property type="evidence" value="ECO:0007669"/>
    <property type="project" value="TreeGrafter"/>
</dbReference>
<comment type="similarity">
    <text evidence="3 8">Belongs to the GcvP family.</text>
</comment>
<evidence type="ECO:0000256" key="9">
    <source>
        <dbReference type="PIRSR" id="PIRSR603437-50"/>
    </source>
</evidence>
<dbReference type="Pfam" id="PF02347">
    <property type="entry name" value="GDC-P"/>
    <property type="match status" value="2"/>
</dbReference>
<dbReference type="HAMAP" id="MF_00711">
    <property type="entry name" value="GcvP"/>
    <property type="match status" value="1"/>
</dbReference>